<keyword evidence="4" id="KW-0315">Glutamine amidotransferase</keyword>
<feature type="domain" description="Glutamine amidotransferase type-2" evidence="5">
    <location>
        <begin position="2"/>
        <end position="209"/>
    </location>
</feature>
<dbReference type="InterPro" id="IPR006426">
    <property type="entry name" value="Asn_synth_AEB"/>
</dbReference>
<proteinExistence type="inferred from homology"/>
<dbReference type="SUPFAM" id="SSF52402">
    <property type="entry name" value="Adenine nucleotide alpha hydrolases-like"/>
    <property type="match status" value="1"/>
</dbReference>
<dbReference type="Pfam" id="PF13537">
    <property type="entry name" value="GATase_7"/>
    <property type="match status" value="1"/>
</dbReference>
<evidence type="ECO:0000256" key="3">
    <source>
        <dbReference type="ARBA" id="ARBA00022840"/>
    </source>
</evidence>
<dbReference type="SUPFAM" id="SSF56235">
    <property type="entry name" value="N-terminal nucleophile aminohydrolases (Ntn hydrolases)"/>
    <property type="match status" value="1"/>
</dbReference>
<accession>A0A3B0Z7Q8</accession>
<keyword evidence="6" id="KW-0436">Ligase</keyword>
<dbReference type="CDD" id="cd01991">
    <property type="entry name" value="Asn_synthase_B_C"/>
    <property type="match status" value="1"/>
</dbReference>
<dbReference type="NCBIfam" id="TIGR01536">
    <property type="entry name" value="asn_synth_AEB"/>
    <property type="match status" value="1"/>
</dbReference>
<dbReference type="Gene3D" id="3.60.20.10">
    <property type="entry name" value="Glutamine Phosphoribosylpyrophosphate, subunit 1, domain 1"/>
    <property type="match status" value="1"/>
</dbReference>
<evidence type="ECO:0000256" key="2">
    <source>
        <dbReference type="ARBA" id="ARBA00022741"/>
    </source>
</evidence>
<comment type="similarity">
    <text evidence="1">Belongs to the asparagine synthetase family.</text>
</comment>
<dbReference type="Pfam" id="PF00733">
    <property type="entry name" value="Asn_synthase"/>
    <property type="match status" value="1"/>
</dbReference>
<evidence type="ECO:0000313" key="6">
    <source>
        <dbReference type="EMBL" id="VAW76716.1"/>
    </source>
</evidence>
<dbReference type="AlphaFoldDB" id="A0A3B0Z7Q8"/>
<dbReference type="EC" id="6.3.5.4" evidence="6"/>
<protein>
    <submittedName>
        <fullName evidence="6">Asparagine synthetase [glutamine-hydrolyzing]</fullName>
        <ecNumber evidence="6">6.3.5.4</ecNumber>
    </submittedName>
</protein>
<gene>
    <name evidence="6" type="ORF">MNBD_GAMMA12-3541</name>
</gene>
<dbReference type="PANTHER" id="PTHR43284">
    <property type="entry name" value="ASPARAGINE SYNTHETASE (GLUTAMINE-HYDROLYZING)"/>
    <property type="match status" value="1"/>
</dbReference>
<evidence type="ECO:0000256" key="1">
    <source>
        <dbReference type="ARBA" id="ARBA00005752"/>
    </source>
</evidence>
<name>A0A3B0Z7Q8_9ZZZZ</name>
<dbReference type="GO" id="GO:0004066">
    <property type="term" value="F:asparagine synthase (glutamine-hydrolyzing) activity"/>
    <property type="evidence" value="ECO:0007669"/>
    <property type="project" value="UniProtKB-EC"/>
</dbReference>
<dbReference type="CDD" id="cd00712">
    <property type="entry name" value="AsnB"/>
    <property type="match status" value="1"/>
</dbReference>
<organism evidence="6">
    <name type="scientific">hydrothermal vent metagenome</name>
    <dbReference type="NCBI Taxonomy" id="652676"/>
    <lineage>
        <taxon>unclassified sequences</taxon>
        <taxon>metagenomes</taxon>
        <taxon>ecological metagenomes</taxon>
    </lineage>
</organism>
<dbReference type="InterPro" id="IPR033738">
    <property type="entry name" value="AsnB_N"/>
</dbReference>
<evidence type="ECO:0000259" key="5">
    <source>
        <dbReference type="PROSITE" id="PS51278"/>
    </source>
</evidence>
<dbReference type="InterPro" id="IPR001962">
    <property type="entry name" value="Asn_synthase"/>
</dbReference>
<dbReference type="Gene3D" id="3.40.50.620">
    <property type="entry name" value="HUPs"/>
    <property type="match status" value="1"/>
</dbReference>
<dbReference type="InterPro" id="IPR029055">
    <property type="entry name" value="Ntn_hydrolases_N"/>
</dbReference>
<evidence type="ECO:0000256" key="4">
    <source>
        <dbReference type="ARBA" id="ARBA00022962"/>
    </source>
</evidence>
<dbReference type="GO" id="GO:0005829">
    <property type="term" value="C:cytosol"/>
    <property type="evidence" value="ECO:0007669"/>
    <property type="project" value="TreeGrafter"/>
</dbReference>
<dbReference type="PANTHER" id="PTHR43284:SF1">
    <property type="entry name" value="ASPARAGINE SYNTHETASE"/>
    <property type="match status" value="1"/>
</dbReference>
<dbReference type="GO" id="GO:0005524">
    <property type="term" value="F:ATP binding"/>
    <property type="evidence" value="ECO:0007669"/>
    <property type="project" value="UniProtKB-KW"/>
</dbReference>
<dbReference type="InterPro" id="IPR051786">
    <property type="entry name" value="ASN_synthetase/amidase"/>
</dbReference>
<keyword evidence="3" id="KW-0067">ATP-binding</keyword>
<sequence length="623" mass="71320">MCGLLALVGQIDEKCFKRALDLQLHRGPDDWGVKTSDGVMFGHRRLSVIDLASHSKQPMVNVTNDIVGVFNGEIYNYKELREELLLKGYRFKTSSDTEVLLNAFHCYKEAALNKFIGMFAFVIYDLRDKTLYIARDRLGVKPLFYKKTSKGLCFSSEVKSIQSIEGSKGDINLFSISAYLSYRYPLLESSFYNGIDSLKPGHYLKVKNGKLEQYEYWDCHNFVHEQNYDKGEEFYLGRLRELFESSVAYRAIADVPVGAYLSGGVDSSAIVSQMASQTNEAINTFTIGFKEQGFNEFKFASEVAEQYQTNHHEIMLSSEHYLDNMLDLIRIKDAPLGVPNEVPLYLMSKELKKKVTVVLSGEGADEIFGGYGKIFRSADDYQKLKDFSVRKQKNFSDKYGRNSFPNDFDHFFYLYNYTNDKEKSNVFSDSVNDLDLNERIEAPFKSAFSRVDGAGYASKMMYAFEKLHLPGLLQRVDATTMGASVEARVPFTDHRLVEFAFTIPEKYKLKWREDPATLSHLTGDEVSEIHDIPKYILKKSFENKLSDNILYRKKMGFPVPLASFIGDNNSLLKDRLLNGELVKQDITTRKKVSDFLNIDFSKRPKKAMTAWMLLNLEIFLSNS</sequence>
<keyword evidence="2" id="KW-0547">Nucleotide-binding</keyword>
<reference evidence="6" key="1">
    <citation type="submission" date="2018-06" db="EMBL/GenBank/DDBJ databases">
        <authorList>
            <person name="Zhirakovskaya E."/>
        </authorList>
    </citation>
    <scope>NUCLEOTIDE SEQUENCE</scope>
</reference>
<dbReference type="InterPro" id="IPR017932">
    <property type="entry name" value="GATase_2_dom"/>
</dbReference>
<dbReference type="EMBL" id="UOFL01000112">
    <property type="protein sequence ID" value="VAW76716.1"/>
    <property type="molecule type" value="Genomic_DNA"/>
</dbReference>
<dbReference type="InterPro" id="IPR014729">
    <property type="entry name" value="Rossmann-like_a/b/a_fold"/>
</dbReference>
<dbReference type="PROSITE" id="PS51278">
    <property type="entry name" value="GATASE_TYPE_2"/>
    <property type="match status" value="1"/>
</dbReference>
<dbReference type="GO" id="GO:0006529">
    <property type="term" value="P:asparagine biosynthetic process"/>
    <property type="evidence" value="ECO:0007669"/>
    <property type="project" value="InterPro"/>
</dbReference>
<dbReference type="PIRSF" id="PIRSF001589">
    <property type="entry name" value="Asn_synthetase_glu-h"/>
    <property type="match status" value="1"/>
</dbReference>